<organism evidence="4 5">
    <name type="scientific">Streptomyces lonarensis</name>
    <dbReference type="NCBI Taxonomy" id="700599"/>
    <lineage>
        <taxon>Bacteria</taxon>
        <taxon>Bacillati</taxon>
        <taxon>Actinomycetota</taxon>
        <taxon>Actinomycetes</taxon>
        <taxon>Kitasatosporales</taxon>
        <taxon>Streptomycetaceae</taxon>
        <taxon>Streptomyces</taxon>
    </lineage>
</organism>
<feature type="chain" id="PRO_5031156328" evidence="2">
    <location>
        <begin position="27"/>
        <end position="466"/>
    </location>
</feature>
<evidence type="ECO:0000259" key="3">
    <source>
        <dbReference type="Pfam" id="PF14200"/>
    </source>
</evidence>
<feature type="signal peptide" evidence="2">
    <location>
        <begin position="1"/>
        <end position="26"/>
    </location>
</feature>
<sequence>MHARLTAATAWCAALALSLLTAPAAAALGGPSTLDRPGSGATTPALTGSLFVQNVADGNQLSASGSWVTTNRPRGDEDRQQWELRESPNGGHTLRSVGAADVCLTEENASGADARLSVGTCSGPRTEWLVQEQADGRHRIEARGSGRVLVGGEGHGATARAVAAAGSGPRQEWHLTPVSPPRAPMPATPRLDEVTFLTTHNAMHNTEDQPGFLVAPNQPHDVAAQLRAGAHALMLDAHHAAGRLRLCHDIPVVGNCSRARPAADFFADIGAFLAEDRDAVVTVFLEDYSTAEQLRTELAGQLGAGSALADRVFRPDAAGVREHGWPTLAELRRTDQRLLLFTSDTAASARSNGKNALGFMSQRDWTVENYWSMGGGLGTGDWSCYSRWDDIPLSREEDGFRRLFVMNHFRDVPMAPTYRTDNEKLQNRAERFCMPAARKKPNYLAIDQYKDGNPMAAVDALNRYTY</sequence>
<evidence type="ECO:0000256" key="1">
    <source>
        <dbReference type="SAM" id="MobiDB-lite"/>
    </source>
</evidence>
<keyword evidence="2" id="KW-0732">Signal</keyword>
<dbReference type="Pfam" id="PF26178">
    <property type="entry name" value="PI-PLC_cat"/>
    <property type="match status" value="1"/>
</dbReference>
<dbReference type="EMBL" id="JAAVJD010000030">
    <property type="protein sequence ID" value="NJQ05249.1"/>
    <property type="molecule type" value="Genomic_DNA"/>
</dbReference>
<dbReference type="GO" id="GO:0006629">
    <property type="term" value="P:lipid metabolic process"/>
    <property type="evidence" value="ECO:0007669"/>
    <property type="project" value="InterPro"/>
</dbReference>
<dbReference type="Proteomes" id="UP000578686">
    <property type="component" value="Unassembled WGS sequence"/>
</dbReference>
<dbReference type="Gene3D" id="2.80.10.50">
    <property type="match status" value="1"/>
</dbReference>
<feature type="region of interest" description="Disordered" evidence="1">
    <location>
        <begin position="164"/>
        <end position="186"/>
    </location>
</feature>
<evidence type="ECO:0000313" key="5">
    <source>
        <dbReference type="Proteomes" id="UP000578686"/>
    </source>
</evidence>
<name>A0A7X6HYI5_9ACTN</name>
<reference evidence="4 5" key="1">
    <citation type="submission" date="2020-03" db="EMBL/GenBank/DDBJ databases">
        <title>Draft genome of Streptomyces sp. ventii, isolated from the Axial Seamount in the Pacific Ocean, and resequencing of the two type strains Streptomyces lonarensis strain NCL 716 and Streptomyces bohaiensis strain 11A07.</title>
        <authorList>
            <person name="Loughran R.M."/>
            <person name="Pfannmuller K.M."/>
            <person name="Wasson B.J."/>
            <person name="Deadmond M.C."/>
            <person name="Paddock B.E."/>
            <person name="Koyack M.J."/>
            <person name="Gallegos D.A."/>
            <person name="Mitchell E.A."/>
            <person name="Ushijima B."/>
            <person name="Saw J.H."/>
            <person name="Mcphail K.L."/>
            <person name="Videau P."/>
        </authorList>
    </citation>
    <scope>NUCLEOTIDE SEQUENCE [LARGE SCALE GENOMIC DNA]</scope>
    <source>
        <strain evidence="4 5">NCL716</strain>
    </source>
</reference>
<keyword evidence="5" id="KW-1185">Reference proteome</keyword>
<dbReference type="InterPro" id="IPR017946">
    <property type="entry name" value="PLC-like_Pdiesterase_TIM-brl"/>
</dbReference>
<dbReference type="Pfam" id="PF14200">
    <property type="entry name" value="RicinB_lectin_2"/>
    <property type="match status" value="1"/>
</dbReference>
<evidence type="ECO:0000256" key="2">
    <source>
        <dbReference type="SAM" id="SignalP"/>
    </source>
</evidence>
<accession>A0A7X6HYI5</accession>
<dbReference type="AlphaFoldDB" id="A0A7X6HYI5"/>
<dbReference type="RefSeq" id="WP_167968538.1">
    <property type="nucleotide sequence ID" value="NZ_BHZG01000426.1"/>
</dbReference>
<dbReference type="InterPro" id="IPR051057">
    <property type="entry name" value="PI-PLC_domain"/>
</dbReference>
<dbReference type="Gene3D" id="3.20.20.190">
    <property type="entry name" value="Phosphatidylinositol (PI) phosphodiesterase"/>
    <property type="match status" value="1"/>
</dbReference>
<dbReference type="PROSITE" id="PS50231">
    <property type="entry name" value="RICIN_B_LECTIN"/>
    <property type="match status" value="1"/>
</dbReference>
<feature type="domain" description="Ricin B lectin" evidence="3">
    <location>
        <begin position="79"/>
        <end position="153"/>
    </location>
</feature>
<protein>
    <submittedName>
        <fullName evidence="4">Chitinase</fullName>
    </submittedName>
</protein>
<comment type="caution">
    <text evidence="4">The sequence shown here is derived from an EMBL/GenBank/DDBJ whole genome shotgun (WGS) entry which is preliminary data.</text>
</comment>
<dbReference type="CDD" id="cd08588">
    <property type="entry name" value="PI-PLCc_At5g67130_like"/>
    <property type="match status" value="1"/>
</dbReference>
<proteinExistence type="predicted"/>
<gene>
    <name evidence="4" type="ORF">HCN56_06580</name>
</gene>
<dbReference type="SUPFAM" id="SSF50370">
    <property type="entry name" value="Ricin B-like lectins"/>
    <property type="match status" value="1"/>
</dbReference>
<dbReference type="GO" id="GO:0008081">
    <property type="term" value="F:phosphoric diester hydrolase activity"/>
    <property type="evidence" value="ECO:0007669"/>
    <property type="project" value="InterPro"/>
</dbReference>
<dbReference type="PANTHER" id="PTHR13593">
    <property type="match status" value="1"/>
</dbReference>
<dbReference type="InterPro" id="IPR000772">
    <property type="entry name" value="Ricin_B_lectin"/>
</dbReference>
<dbReference type="InterPro" id="IPR035992">
    <property type="entry name" value="Ricin_B-like_lectins"/>
</dbReference>
<dbReference type="PANTHER" id="PTHR13593:SF140">
    <property type="entry name" value="PLC-LIKE PHOSPHODIESTERASE"/>
    <property type="match status" value="1"/>
</dbReference>
<dbReference type="SUPFAM" id="SSF51695">
    <property type="entry name" value="PLC-like phosphodiesterases"/>
    <property type="match status" value="1"/>
</dbReference>
<evidence type="ECO:0000313" key="4">
    <source>
        <dbReference type="EMBL" id="NJQ05249.1"/>
    </source>
</evidence>